<dbReference type="STRING" id="105231.A0A1Y1HMX8"/>
<evidence type="ECO:0000256" key="1">
    <source>
        <dbReference type="ARBA" id="ARBA00004395"/>
    </source>
</evidence>
<evidence type="ECO:0000259" key="6">
    <source>
        <dbReference type="Pfam" id="PF01217"/>
    </source>
</evidence>
<keyword evidence="5" id="KW-0333">Golgi apparatus</keyword>
<keyword evidence="3 5" id="KW-0963">Cytoplasm</keyword>
<dbReference type="SUPFAM" id="SSF64356">
    <property type="entry name" value="SNARE-like"/>
    <property type="match status" value="1"/>
</dbReference>
<dbReference type="GO" id="GO:0006890">
    <property type="term" value="P:retrograde vesicle-mediated transport, Golgi to endoplasmic reticulum"/>
    <property type="evidence" value="ECO:0000318"/>
    <property type="project" value="GO_Central"/>
</dbReference>
<name>A0A1Y1HMX8_KLENI</name>
<keyword evidence="4 5" id="KW-0472">Membrane</keyword>
<proteinExistence type="inferred from homology"/>
<organism evidence="7 8">
    <name type="scientific">Klebsormidium nitens</name>
    <name type="common">Green alga</name>
    <name type="synonym">Ulothrix nitens</name>
    <dbReference type="NCBI Taxonomy" id="105231"/>
    <lineage>
        <taxon>Eukaryota</taxon>
        <taxon>Viridiplantae</taxon>
        <taxon>Streptophyta</taxon>
        <taxon>Klebsormidiophyceae</taxon>
        <taxon>Klebsormidiales</taxon>
        <taxon>Klebsormidiaceae</taxon>
        <taxon>Klebsormidium</taxon>
    </lineage>
</organism>
<dbReference type="FunFam" id="3.30.450.60:FF:000017">
    <property type="entry name" value="SNARE-like superfamily protein"/>
    <property type="match status" value="1"/>
</dbReference>
<keyword evidence="8" id="KW-1185">Reference proteome</keyword>
<dbReference type="InterPro" id="IPR022775">
    <property type="entry name" value="AP_mu_sigma_su"/>
</dbReference>
<gene>
    <name evidence="7" type="ORF">KFL_000140600</name>
</gene>
<protein>
    <recommendedName>
        <fullName evidence="5">Coatomer subunit zeta</fullName>
    </recommendedName>
</protein>
<dbReference type="PANTHER" id="PTHR11043">
    <property type="entry name" value="ZETA-COAT PROTEIN"/>
    <property type="match status" value="1"/>
</dbReference>
<dbReference type="OMA" id="CESQFVV"/>
<keyword evidence="5" id="KW-0813">Transport</keyword>
<keyword evidence="5" id="KW-0968">Cytoplasmic vesicle</keyword>
<dbReference type="AlphaFoldDB" id="A0A1Y1HMX8"/>
<dbReference type="Pfam" id="PF01217">
    <property type="entry name" value="Clat_adaptor_s"/>
    <property type="match status" value="1"/>
</dbReference>
<keyword evidence="5" id="KW-0931">ER-Golgi transport</keyword>
<keyword evidence="5" id="KW-0653">Protein transport</keyword>
<dbReference type="Proteomes" id="UP000054558">
    <property type="component" value="Unassembled WGS sequence"/>
</dbReference>
<reference evidence="7 8" key="1">
    <citation type="journal article" date="2014" name="Nat. Commun.">
        <title>Klebsormidium flaccidum genome reveals primary factors for plant terrestrial adaptation.</title>
        <authorList>
            <person name="Hori K."/>
            <person name="Maruyama F."/>
            <person name="Fujisawa T."/>
            <person name="Togashi T."/>
            <person name="Yamamoto N."/>
            <person name="Seo M."/>
            <person name="Sato S."/>
            <person name="Yamada T."/>
            <person name="Mori H."/>
            <person name="Tajima N."/>
            <person name="Moriyama T."/>
            <person name="Ikeuchi M."/>
            <person name="Watanabe M."/>
            <person name="Wada H."/>
            <person name="Kobayashi K."/>
            <person name="Saito M."/>
            <person name="Masuda T."/>
            <person name="Sasaki-Sekimoto Y."/>
            <person name="Mashiguchi K."/>
            <person name="Awai K."/>
            <person name="Shimojima M."/>
            <person name="Masuda S."/>
            <person name="Iwai M."/>
            <person name="Nobusawa T."/>
            <person name="Narise T."/>
            <person name="Kondo S."/>
            <person name="Saito H."/>
            <person name="Sato R."/>
            <person name="Murakawa M."/>
            <person name="Ihara Y."/>
            <person name="Oshima-Yamada Y."/>
            <person name="Ohtaka K."/>
            <person name="Satoh M."/>
            <person name="Sonobe K."/>
            <person name="Ishii M."/>
            <person name="Ohtani R."/>
            <person name="Kanamori-Sato M."/>
            <person name="Honoki R."/>
            <person name="Miyazaki D."/>
            <person name="Mochizuki H."/>
            <person name="Umetsu J."/>
            <person name="Higashi K."/>
            <person name="Shibata D."/>
            <person name="Kamiya Y."/>
            <person name="Sato N."/>
            <person name="Nakamura Y."/>
            <person name="Tabata S."/>
            <person name="Ida S."/>
            <person name="Kurokawa K."/>
            <person name="Ohta H."/>
        </authorList>
    </citation>
    <scope>NUCLEOTIDE SEQUENCE [LARGE SCALE GENOMIC DNA]</scope>
    <source>
        <strain evidence="7 8">NIES-2285</strain>
    </source>
</reference>
<comment type="similarity">
    <text evidence="2 5">Belongs to the adaptor complexes small subunit family.</text>
</comment>
<sequence>MINTILVTNRSGNVLLERFYGIPGEERSTWRAFLLKLGAENLEDTTDEEELVAAHRTVFVVYGSFGDLNIYMVGGDEYDELGLSEVLRAVVITLKDACNGKLSEGSLLTKYGTACLYIDEIISQGTLEHVDKDRIKRSSKMKPVGDS</sequence>
<feature type="domain" description="AP complex mu/sigma subunit" evidence="6">
    <location>
        <begin position="1"/>
        <end position="136"/>
    </location>
</feature>
<dbReference type="InterPro" id="IPR011012">
    <property type="entry name" value="Longin-like_dom_sf"/>
</dbReference>
<dbReference type="GO" id="GO:0000139">
    <property type="term" value="C:Golgi membrane"/>
    <property type="evidence" value="ECO:0007669"/>
    <property type="project" value="UniProtKB-SubCell"/>
</dbReference>
<evidence type="ECO:0000313" key="8">
    <source>
        <dbReference type="Proteomes" id="UP000054558"/>
    </source>
</evidence>
<dbReference type="OrthoDB" id="10249988at2759"/>
<evidence type="ECO:0000256" key="5">
    <source>
        <dbReference type="RuleBase" id="RU366053"/>
    </source>
</evidence>
<dbReference type="Gene3D" id="3.30.450.60">
    <property type="match status" value="1"/>
</dbReference>
<dbReference type="GO" id="GO:0006891">
    <property type="term" value="P:intra-Golgi vesicle-mediated transport"/>
    <property type="evidence" value="ECO:0000318"/>
    <property type="project" value="GO_Central"/>
</dbReference>
<comment type="subunit">
    <text evidence="5">Oligomeric complex that consists of at least the alpha, beta, beta', gamma, delta, epsilon and zeta subunits.</text>
</comment>
<dbReference type="PANTHER" id="PTHR11043:SF1">
    <property type="entry name" value="TSET COMPLEX MEMBER TSTD"/>
    <property type="match status" value="1"/>
</dbReference>
<dbReference type="GO" id="GO:0006886">
    <property type="term" value="P:intracellular protein transport"/>
    <property type="evidence" value="ECO:0000318"/>
    <property type="project" value="GO_Central"/>
</dbReference>
<accession>A0A1Y1HMX8</accession>
<dbReference type="InterPro" id="IPR039652">
    <property type="entry name" value="Coatomer_zeta"/>
</dbReference>
<comment type="function">
    <text evidence="5">The zeta subunit may be involved in regulating the coat assembly and, hence, the rate of biosynthetic protein transport due to its association-dissociation properties with the coatomer complex.</text>
</comment>
<dbReference type="GO" id="GO:0030126">
    <property type="term" value="C:COPI vesicle coat"/>
    <property type="evidence" value="ECO:0000318"/>
    <property type="project" value="GO_Central"/>
</dbReference>
<evidence type="ECO:0000256" key="3">
    <source>
        <dbReference type="ARBA" id="ARBA00022490"/>
    </source>
</evidence>
<evidence type="ECO:0000313" key="7">
    <source>
        <dbReference type="EMBL" id="GAQ78539.1"/>
    </source>
</evidence>
<dbReference type="EMBL" id="DF236963">
    <property type="protein sequence ID" value="GAQ78539.1"/>
    <property type="molecule type" value="Genomic_DNA"/>
</dbReference>
<comment type="subcellular location">
    <subcellularLocation>
        <location evidence="5">Cytoplasm</location>
    </subcellularLocation>
    <subcellularLocation>
        <location evidence="1 5">Golgi apparatus membrane</location>
        <topology evidence="1 5">Peripheral membrane protein</topology>
        <orientation evidence="5">Cytoplasmic side</orientation>
    </subcellularLocation>
    <subcellularLocation>
        <location evidence="5">Cytoplasmic vesicle</location>
        <location evidence="5">COPI-coated vesicle membrane</location>
        <topology evidence="5">Peripheral membrane protein</topology>
        <orientation evidence="5">Cytoplasmic side</orientation>
    </subcellularLocation>
</comment>
<evidence type="ECO:0000256" key="2">
    <source>
        <dbReference type="ARBA" id="ARBA00006972"/>
    </source>
</evidence>
<evidence type="ECO:0000256" key="4">
    <source>
        <dbReference type="ARBA" id="ARBA00023136"/>
    </source>
</evidence>